<feature type="binding site" evidence="7">
    <location>
        <position position="276"/>
    </location>
    <ligand>
        <name>FMN</name>
        <dbReference type="ChEBI" id="CHEBI:58210"/>
    </ligand>
</feature>
<accession>A0A1H4JIJ7</accession>
<dbReference type="OrthoDB" id="9770452at2"/>
<dbReference type="Gene3D" id="3.20.20.70">
    <property type="entry name" value="Aldolase class I"/>
    <property type="match status" value="1"/>
</dbReference>
<reference evidence="9 10" key="1">
    <citation type="submission" date="2016-10" db="EMBL/GenBank/DDBJ databases">
        <authorList>
            <person name="de Groot N.N."/>
        </authorList>
    </citation>
    <scope>NUCLEOTIDE SEQUENCE [LARGE SCALE GENOMIC DNA]</scope>
    <source>
        <strain evidence="9 10">DSM 21799</strain>
    </source>
</reference>
<evidence type="ECO:0000256" key="3">
    <source>
        <dbReference type="ARBA" id="ARBA00022643"/>
    </source>
</evidence>
<dbReference type="InterPro" id="IPR012133">
    <property type="entry name" value="Alpha-hydoxy_acid_DH_FMN"/>
</dbReference>
<dbReference type="SUPFAM" id="SSF51395">
    <property type="entry name" value="FMN-linked oxidoreductases"/>
    <property type="match status" value="1"/>
</dbReference>
<dbReference type="EMBL" id="FNRY01000001">
    <property type="protein sequence ID" value="SEB46159.1"/>
    <property type="molecule type" value="Genomic_DNA"/>
</dbReference>
<feature type="binding site" evidence="7">
    <location>
        <position position="303"/>
    </location>
    <ligand>
        <name>glyoxylate</name>
        <dbReference type="ChEBI" id="CHEBI:36655"/>
    </ligand>
</feature>
<dbReference type="PROSITE" id="PS51349">
    <property type="entry name" value="FMN_HYDROXY_ACID_DH_2"/>
    <property type="match status" value="1"/>
</dbReference>
<keyword evidence="2 7" id="KW-0285">Flavoprotein</keyword>
<feature type="domain" description="FMN hydroxy acid dehydrogenase" evidence="8">
    <location>
        <begin position="28"/>
        <end position="405"/>
    </location>
</feature>
<name>A0A1H4JIJ7_9MICO</name>
<comment type="similarity">
    <text evidence="5">Belongs to the FMN-dependent alpha-hydroxy acid dehydrogenase family.</text>
</comment>
<feature type="binding site" evidence="7">
    <location>
        <position position="195"/>
    </location>
    <ligand>
        <name>glyoxylate</name>
        <dbReference type="ChEBI" id="CHEBI:36655"/>
    </ligand>
</feature>
<feature type="binding site" evidence="7">
    <location>
        <position position="136"/>
    </location>
    <ligand>
        <name>FMN</name>
        <dbReference type="ChEBI" id="CHEBI:58210"/>
    </ligand>
</feature>
<dbReference type="STRING" id="640635.SAMN04489806_0726"/>
<dbReference type="Pfam" id="PF01070">
    <property type="entry name" value="FMN_dh"/>
    <property type="match status" value="1"/>
</dbReference>
<evidence type="ECO:0000259" key="8">
    <source>
        <dbReference type="PROSITE" id="PS51349"/>
    </source>
</evidence>
<feature type="binding site" evidence="7">
    <location>
        <position position="300"/>
    </location>
    <ligand>
        <name>glyoxylate</name>
        <dbReference type="ChEBI" id="CHEBI:36655"/>
    </ligand>
</feature>
<dbReference type="Proteomes" id="UP000199183">
    <property type="component" value="Unassembled WGS sequence"/>
</dbReference>
<organism evidence="9 10">
    <name type="scientific">Paramicrobacterium humi</name>
    <dbReference type="NCBI Taxonomy" id="640635"/>
    <lineage>
        <taxon>Bacteria</taxon>
        <taxon>Bacillati</taxon>
        <taxon>Actinomycetota</taxon>
        <taxon>Actinomycetes</taxon>
        <taxon>Micrococcales</taxon>
        <taxon>Microbacteriaceae</taxon>
        <taxon>Paramicrobacterium</taxon>
    </lineage>
</organism>
<feature type="binding site" evidence="7">
    <location>
        <position position="298"/>
    </location>
    <ligand>
        <name>FMN</name>
        <dbReference type="ChEBI" id="CHEBI:58210"/>
    </ligand>
</feature>
<evidence type="ECO:0000256" key="5">
    <source>
        <dbReference type="ARBA" id="ARBA00024042"/>
    </source>
</evidence>
<gene>
    <name evidence="9" type="ORF">SAMN04489806_0726</name>
</gene>
<keyword evidence="10" id="KW-1185">Reference proteome</keyword>
<evidence type="ECO:0000256" key="4">
    <source>
        <dbReference type="ARBA" id="ARBA00023002"/>
    </source>
</evidence>
<keyword evidence="4" id="KW-0560">Oxidoreductase</keyword>
<dbReference type="RefSeq" id="WP_091179889.1">
    <property type="nucleotide sequence ID" value="NZ_FNRY01000001.1"/>
</dbReference>
<dbReference type="InterPro" id="IPR013785">
    <property type="entry name" value="Aldolase_TIM"/>
</dbReference>
<protein>
    <submittedName>
        <fullName evidence="9">L-lactate dehydrogenase (Cytochrome)</fullName>
    </submittedName>
</protein>
<feature type="binding site" evidence="7">
    <location>
        <position position="160"/>
    </location>
    <ligand>
        <name>glyoxylate</name>
        <dbReference type="ChEBI" id="CHEBI:36655"/>
    </ligand>
</feature>
<keyword evidence="3 7" id="KW-0288">FMN</keyword>
<dbReference type="PROSITE" id="PS00557">
    <property type="entry name" value="FMN_HYDROXY_ACID_DH_1"/>
    <property type="match status" value="1"/>
</dbReference>
<feature type="binding site" evidence="7">
    <location>
        <position position="186"/>
    </location>
    <ligand>
        <name>FMN</name>
        <dbReference type="ChEBI" id="CHEBI:58210"/>
    </ligand>
</feature>
<dbReference type="InterPro" id="IPR008259">
    <property type="entry name" value="FMN_hydac_DH_AS"/>
</dbReference>
<dbReference type="InterPro" id="IPR000262">
    <property type="entry name" value="FMN-dep_DH"/>
</dbReference>
<evidence type="ECO:0000256" key="1">
    <source>
        <dbReference type="ARBA" id="ARBA00001917"/>
    </source>
</evidence>
<evidence type="ECO:0000313" key="9">
    <source>
        <dbReference type="EMBL" id="SEB46159.1"/>
    </source>
</evidence>
<sequence length="428" mass="46169">MVTRQLPKPAEIFELMQFKKPDLNARRRRLDAALTIADLRAIAKRRTPRAAFDYTEGAAEGEISLARARQAFEDVEFHPSILRPATDVDTSTTVLGGPSALPFGIAPTGFTRLMQTEGEVAGAGAAGAAGIPFTLSTLGTTSIEGVKEANPHGRNWFQLYVMRDREISYGLTRRAAAAGFDTLFFTVDTPVAGARLRDKRNGFSIPPQLTPKTILNAIPRPWWWIDFLTTPKLEFASLTTTGGTVGELLDAAMDPTISFEDLEVIRGMWPGKIVIKGVQNIEDSKKLVDLGVDGIVLSNHGGRQLDRAPIPFHLLPHVVREVGRDATVMVDTGIMNGADIVASIALGAKFTLVGRAYLYGLMAGGRQGVDRMIAILRSEIERTMKLLGVSSLEELTPAHVTQLTRLSPVTKDAALAAESASASAAAEK</sequence>
<dbReference type="GO" id="GO:0010181">
    <property type="term" value="F:FMN binding"/>
    <property type="evidence" value="ECO:0007669"/>
    <property type="project" value="InterPro"/>
</dbReference>
<comment type="cofactor">
    <cofactor evidence="1">
        <name>FMN</name>
        <dbReference type="ChEBI" id="CHEBI:58210"/>
    </cofactor>
</comment>
<dbReference type="AlphaFoldDB" id="A0A1H4JIJ7"/>
<feature type="binding site" evidence="7">
    <location>
        <position position="54"/>
    </location>
    <ligand>
        <name>glyoxylate</name>
        <dbReference type="ChEBI" id="CHEBI:36655"/>
    </ligand>
</feature>
<dbReference type="CDD" id="cd02809">
    <property type="entry name" value="alpha_hydroxyacid_oxid_FMN"/>
    <property type="match status" value="1"/>
</dbReference>
<dbReference type="PANTHER" id="PTHR10578">
    <property type="entry name" value="S -2-HYDROXY-ACID OXIDASE-RELATED"/>
    <property type="match status" value="1"/>
</dbReference>
<dbReference type="FunFam" id="3.20.20.70:FF:000029">
    <property type="entry name" value="L-lactate dehydrogenase"/>
    <property type="match status" value="1"/>
</dbReference>
<proteinExistence type="inferred from homology"/>
<feature type="binding site" evidence="7">
    <location>
        <begin position="107"/>
        <end position="109"/>
    </location>
    <ligand>
        <name>FMN</name>
        <dbReference type="ChEBI" id="CHEBI:58210"/>
    </ligand>
</feature>
<dbReference type="GO" id="GO:0016614">
    <property type="term" value="F:oxidoreductase activity, acting on CH-OH group of donors"/>
    <property type="evidence" value="ECO:0007669"/>
    <property type="project" value="UniProtKB-ARBA"/>
</dbReference>
<dbReference type="InterPro" id="IPR037396">
    <property type="entry name" value="FMN_HAD"/>
</dbReference>
<evidence type="ECO:0000313" key="10">
    <source>
        <dbReference type="Proteomes" id="UP000199183"/>
    </source>
</evidence>
<feature type="active site" description="Proton acceptor" evidence="6">
    <location>
        <position position="300"/>
    </location>
</feature>
<dbReference type="PANTHER" id="PTHR10578:SF107">
    <property type="entry name" value="2-HYDROXYACID OXIDASE 1"/>
    <property type="match status" value="1"/>
</dbReference>
<evidence type="ECO:0000256" key="7">
    <source>
        <dbReference type="PIRSR" id="PIRSR000138-2"/>
    </source>
</evidence>
<dbReference type="PIRSF" id="PIRSF000138">
    <property type="entry name" value="Al-hdrx_acd_dh"/>
    <property type="match status" value="1"/>
</dbReference>
<feature type="binding site" evidence="7">
    <location>
        <position position="158"/>
    </location>
    <ligand>
        <name>FMN</name>
        <dbReference type="ChEBI" id="CHEBI:58210"/>
    </ligand>
</feature>
<feature type="binding site" evidence="7">
    <location>
        <begin position="354"/>
        <end position="355"/>
    </location>
    <ligand>
        <name>FMN</name>
        <dbReference type="ChEBI" id="CHEBI:58210"/>
    </ligand>
</feature>
<evidence type="ECO:0000256" key="2">
    <source>
        <dbReference type="ARBA" id="ARBA00022630"/>
    </source>
</evidence>
<evidence type="ECO:0000256" key="6">
    <source>
        <dbReference type="PIRSR" id="PIRSR000138-1"/>
    </source>
</evidence>